<evidence type="ECO:0000259" key="6">
    <source>
        <dbReference type="PROSITE" id="PS50110"/>
    </source>
</evidence>
<dbReference type="SUPFAM" id="SSF52172">
    <property type="entry name" value="CheY-like"/>
    <property type="match status" value="1"/>
</dbReference>
<dbReference type="PROSITE" id="PS51755">
    <property type="entry name" value="OMPR_PHOB"/>
    <property type="match status" value="1"/>
</dbReference>
<dbReference type="GO" id="GO:0005829">
    <property type="term" value="C:cytosol"/>
    <property type="evidence" value="ECO:0007669"/>
    <property type="project" value="TreeGrafter"/>
</dbReference>
<dbReference type="InterPro" id="IPR039420">
    <property type="entry name" value="WalR-like"/>
</dbReference>
<dbReference type="SUPFAM" id="SSF46894">
    <property type="entry name" value="C-terminal effector domain of the bipartite response regulators"/>
    <property type="match status" value="1"/>
</dbReference>
<sequence>MKTKVLVIEDDIDLGNLLRQYLEINNFEAHRVYNGEEARMELKVNDYDILIIDVMMPKEDGFTLAAKLKVSHPQLPFLFVTARKLKEDVILGLKLGADDYIIKPFDADELILRMQNILRRIQPQLTNPNEIYRIGIYNFDAENLKLSSPLSEKTLTEKEGQLLKYLYEHQNQLIKRHAILDYLWNNSDFFNGRSMDVFITRLRKHLMEDKNVQIESIRGVGYRFYC</sequence>
<dbReference type="Proteomes" id="UP000521017">
    <property type="component" value="Unassembled WGS sequence"/>
</dbReference>
<evidence type="ECO:0000259" key="7">
    <source>
        <dbReference type="PROSITE" id="PS51755"/>
    </source>
</evidence>
<dbReference type="InterPro" id="IPR001789">
    <property type="entry name" value="Sig_transdc_resp-reg_receiver"/>
</dbReference>
<comment type="caution">
    <text evidence="8">The sequence shown here is derived from an EMBL/GenBank/DDBJ whole genome shotgun (WGS) entry which is preliminary data.</text>
</comment>
<feature type="domain" description="Response regulatory" evidence="6">
    <location>
        <begin position="4"/>
        <end position="118"/>
    </location>
</feature>
<organism evidence="8 9">
    <name type="scientific">Pedobacter cryoconitis</name>
    <dbReference type="NCBI Taxonomy" id="188932"/>
    <lineage>
        <taxon>Bacteria</taxon>
        <taxon>Pseudomonadati</taxon>
        <taxon>Bacteroidota</taxon>
        <taxon>Sphingobacteriia</taxon>
        <taxon>Sphingobacteriales</taxon>
        <taxon>Sphingobacteriaceae</taxon>
        <taxon>Pedobacter</taxon>
    </lineage>
</organism>
<dbReference type="GO" id="GO:0032993">
    <property type="term" value="C:protein-DNA complex"/>
    <property type="evidence" value="ECO:0007669"/>
    <property type="project" value="TreeGrafter"/>
</dbReference>
<dbReference type="CDD" id="cd00383">
    <property type="entry name" value="trans_reg_C"/>
    <property type="match status" value="1"/>
</dbReference>
<evidence type="ECO:0000313" key="8">
    <source>
        <dbReference type="EMBL" id="MBB6500998.1"/>
    </source>
</evidence>
<evidence type="ECO:0000256" key="3">
    <source>
        <dbReference type="ARBA" id="ARBA00023125"/>
    </source>
</evidence>
<accession>A0A7X0J4J5</accession>
<dbReference type="InterPro" id="IPR036388">
    <property type="entry name" value="WH-like_DNA-bd_sf"/>
</dbReference>
<dbReference type="GO" id="GO:0006355">
    <property type="term" value="P:regulation of DNA-templated transcription"/>
    <property type="evidence" value="ECO:0007669"/>
    <property type="project" value="InterPro"/>
</dbReference>
<dbReference type="Gene3D" id="3.40.50.2300">
    <property type="match status" value="1"/>
</dbReference>
<dbReference type="Pfam" id="PF00486">
    <property type="entry name" value="Trans_reg_C"/>
    <property type="match status" value="1"/>
</dbReference>
<feature type="DNA-binding region" description="OmpR/PhoB-type" evidence="5">
    <location>
        <begin position="129"/>
        <end position="226"/>
    </location>
</feature>
<keyword evidence="1 4" id="KW-0597">Phosphoprotein</keyword>
<evidence type="ECO:0000313" key="9">
    <source>
        <dbReference type="Proteomes" id="UP000521017"/>
    </source>
</evidence>
<keyword evidence="3 5" id="KW-0238">DNA-binding</keyword>
<dbReference type="EMBL" id="JACHCC010000008">
    <property type="protein sequence ID" value="MBB6500998.1"/>
    <property type="molecule type" value="Genomic_DNA"/>
</dbReference>
<dbReference type="SMART" id="SM00862">
    <property type="entry name" value="Trans_reg_C"/>
    <property type="match status" value="1"/>
</dbReference>
<feature type="modified residue" description="4-aspartylphosphate" evidence="4">
    <location>
        <position position="53"/>
    </location>
</feature>
<evidence type="ECO:0000256" key="5">
    <source>
        <dbReference type="PROSITE-ProRule" id="PRU01091"/>
    </source>
</evidence>
<keyword evidence="2" id="KW-0902">Two-component regulatory system</keyword>
<evidence type="ECO:0000256" key="2">
    <source>
        <dbReference type="ARBA" id="ARBA00023012"/>
    </source>
</evidence>
<dbReference type="RefSeq" id="WP_184626333.1">
    <property type="nucleotide sequence ID" value="NZ_JACHCC010000008.1"/>
</dbReference>
<evidence type="ECO:0000256" key="1">
    <source>
        <dbReference type="ARBA" id="ARBA00022553"/>
    </source>
</evidence>
<dbReference type="Gene3D" id="1.10.10.10">
    <property type="entry name" value="Winged helix-like DNA-binding domain superfamily/Winged helix DNA-binding domain"/>
    <property type="match status" value="1"/>
</dbReference>
<dbReference type="PANTHER" id="PTHR48111">
    <property type="entry name" value="REGULATOR OF RPOS"/>
    <property type="match status" value="1"/>
</dbReference>
<dbReference type="Pfam" id="PF00072">
    <property type="entry name" value="Response_reg"/>
    <property type="match status" value="1"/>
</dbReference>
<dbReference type="SMART" id="SM00448">
    <property type="entry name" value="REC"/>
    <property type="match status" value="1"/>
</dbReference>
<dbReference type="Gene3D" id="6.10.250.690">
    <property type="match status" value="1"/>
</dbReference>
<dbReference type="InterPro" id="IPR011006">
    <property type="entry name" value="CheY-like_superfamily"/>
</dbReference>
<dbReference type="PANTHER" id="PTHR48111:SF40">
    <property type="entry name" value="PHOSPHATE REGULON TRANSCRIPTIONAL REGULATORY PROTEIN PHOB"/>
    <property type="match status" value="1"/>
</dbReference>
<dbReference type="InterPro" id="IPR016032">
    <property type="entry name" value="Sig_transdc_resp-reg_C-effctor"/>
</dbReference>
<proteinExistence type="predicted"/>
<dbReference type="AlphaFoldDB" id="A0A7X0J4J5"/>
<reference evidence="8 9" key="1">
    <citation type="submission" date="2020-08" db="EMBL/GenBank/DDBJ databases">
        <title>Genomic Encyclopedia of Type Strains, Phase IV (KMG-V): Genome sequencing to study the core and pangenomes of soil and plant-associated prokaryotes.</title>
        <authorList>
            <person name="Whitman W."/>
        </authorList>
    </citation>
    <scope>NUCLEOTIDE SEQUENCE [LARGE SCALE GENOMIC DNA]</scope>
    <source>
        <strain evidence="8 9">M2T3</strain>
    </source>
</reference>
<dbReference type="InterPro" id="IPR001867">
    <property type="entry name" value="OmpR/PhoB-type_DNA-bd"/>
</dbReference>
<dbReference type="GO" id="GO:0000156">
    <property type="term" value="F:phosphorelay response regulator activity"/>
    <property type="evidence" value="ECO:0007669"/>
    <property type="project" value="TreeGrafter"/>
</dbReference>
<dbReference type="PROSITE" id="PS50110">
    <property type="entry name" value="RESPONSE_REGULATORY"/>
    <property type="match status" value="1"/>
</dbReference>
<gene>
    <name evidence="8" type="ORF">HDF25_003161</name>
</gene>
<dbReference type="CDD" id="cd17574">
    <property type="entry name" value="REC_OmpR"/>
    <property type="match status" value="1"/>
</dbReference>
<protein>
    <submittedName>
        <fullName evidence="8">DNA-binding response OmpR family regulator</fullName>
    </submittedName>
</protein>
<dbReference type="GO" id="GO:0000976">
    <property type="term" value="F:transcription cis-regulatory region binding"/>
    <property type="evidence" value="ECO:0007669"/>
    <property type="project" value="TreeGrafter"/>
</dbReference>
<evidence type="ECO:0000256" key="4">
    <source>
        <dbReference type="PROSITE-ProRule" id="PRU00169"/>
    </source>
</evidence>
<feature type="domain" description="OmpR/PhoB-type" evidence="7">
    <location>
        <begin position="129"/>
        <end position="226"/>
    </location>
</feature>
<name>A0A7X0J4J5_9SPHI</name>